<dbReference type="EMBL" id="JAPDRK010000010">
    <property type="protein sequence ID" value="KAJ9608026.1"/>
    <property type="molecule type" value="Genomic_DNA"/>
</dbReference>
<evidence type="ECO:0000256" key="1">
    <source>
        <dbReference type="SAM" id="MobiDB-lite"/>
    </source>
</evidence>
<organism evidence="2 3">
    <name type="scientific">Cladophialophora chaetospira</name>
    <dbReference type="NCBI Taxonomy" id="386627"/>
    <lineage>
        <taxon>Eukaryota</taxon>
        <taxon>Fungi</taxon>
        <taxon>Dikarya</taxon>
        <taxon>Ascomycota</taxon>
        <taxon>Pezizomycotina</taxon>
        <taxon>Eurotiomycetes</taxon>
        <taxon>Chaetothyriomycetidae</taxon>
        <taxon>Chaetothyriales</taxon>
        <taxon>Herpotrichiellaceae</taxon>
        <taxon>Cladophialophora</taxon>
    </lineage>
</organism>
<protein>
    <submittedName>
        <fullName evidence="2">Uncharacterized protein</fullName>
    </submittedName>
</protein>
<comment type="caution">
    <text evidence="2">The sequence shown here is derived from an EMBL/GenBank/DDBJ whole genome shotgun (WGS) entry which is preliminary data.</text>
</comment>
<evidence type="ECO:0000313" key="2">
    <source>
        <dbReference type="EMBL" id="KAJ9608026.1"/>
    </source>
</evidence>
<gene>
    <name evidence="2" type="ORF">H2200_007014</name>
</gene>
<accession>A0AA38X7F9</accession>
<feature type="compositionally biased region" description="Basic and acidic residues" evidence="1">
    <location>
        <begin position="175"/>
        <end position="184"/>
    </location>
</feature>
<feature type="region of interest" description="Disordered" evidence="1">
    <location>
        <begin position="68"/>
        <end position="250"/>
    </location>
</feature>
<feature type="region of interest" description="Disordered" evidence="1">
    <location>
        <begin position="1"/>
        <end position="52"/>
    </location>
</feature>
<feature type="compositionally biased region" description="Polar residues" evidence="1">
    <location>
        <begin position="76"/>
        <end position="88"/>
    </location>
</feature>
<dbReference type="Proteomes" id="UP001172673">
    <property type="component" value="Unassembled WGS sequence"/>
</dbReference>
<dbReference type="AlphaFoldDB" id="A0AA38X7F9"/>
<feature type="compositionally biased region" description="Basic and acidic residues" evidence="1">
    <location>
        <begin position="209"/>
        <end position="224"/>
    </location>
</feature>
<feature type="compositionally biased region" description="Basic and acidic residues" evidence="1">
    <location>
        <begin position="232"/>
        <end position="242"/>
    </location>
</feature>
<proteinExistence type="predicted"/>
<reference evidence="2" key="1">
    <citation type="submission" date="2022-10" db="EMBL/GenBank/DDBJ databases">
        <title>Culturing micro-colonial fungi from biological soil crusts in the Mojave desert and describing Neophaeococcomyces mojavensis, and introducing the new genera and species Taxawa tesnikishii.</title>
        <authorList>
            <person name="Kurbessoian T."/>
            <person name="Stajich J.E."/>
        </authorList>
    </citation>
    <scope>NUCLEOTIDE SEQUENCE</scope>
    <source>
        <strain evidence="2">TK_41</strain>
    </source>
</reference>
<keyword evidence="3" id="KW-1185">Reference proteome</keyword>
<evidence type="ECO:0000313" key="3">
    <source>
        <dbReference type="Proteomes" id="UP001172673"/>
    </source>
</evidence>
<name>A0AA38X7F9_9EURO</name>
<sequence length="250" mass="27447">MPPENDIPRKKRPLPDGQVYMPLEDDPVGYWEYTGGTTPPTGERMPDGFVPPASLLGNYPEWAIEQGFVKRPEPEPSTSLSAVTNAAGSVTKPAPMSSTPARATTLMPPTRDSESPFVPETAQGRPPPSRQRMASTLPPPSAPDFEEQKSSRSPPRPHLPQPMSGTTPPVPPTKPVKEAGESRRHFNARVFAWADANPDDLQARNARAQAERDEASKDRKVERNKGKKLEKRRAGYEAEKEAKKARRGGN</sequence>